<feature type="compositionally biased region" description="Polar residues" evidence="1">
    <location>
        <begin position="73"/>
        <end position="85"/>
    </location>
</feature>
<gene>
    <name evidence="2" type="ORF">VNO77_01926</name>
</gene>
<feature type="region of interest" description="Disordered" evidence="1">
    <location>
        <begin position="66"/>
        <end position="85"/>
    </location>
</feature>
<dbReference type="Proteomes" id="UP001367508">
    <property type="component" value="Unassembled WGS sequence"/>
</dbReference>
<organism evidence="2 3">
    <name type="scientific">Canavalia gladiata</name>
    <name type="common">Sword bean</name>
    <name type="synonym">Dolichos gladiatus</name>
    <dbReference type="NCBI Taxonomy" id="3824"/>
    <lineage>
        <taxon>Eukaryota</taxon>
        <taxon>Viridiplantae</taxon>
        <taxon>Streptophyta</taxon>
        <taxon>Embryophyta</taxon>
        <taxon>Tracheophyta</taxon>
        <taxon>Spermatophyta</taxon>
        <taxon>Magnoliopsida</taxon>
        <taxon>eudicotyledons</taxon>
        <taxon>Gunneridae</taxon>
        <taxon>Pentapetalae</taxon>
        <taxon>rosids</taxon>
        <taxon>fabids</taxon>
        <taxon>Fabales</taxon>
        <taxon>Fabaceae</taxon>
        <taxon>Papilionoideae</taxon>
        <taxon>50 kb inversion clade</taxon>
        <taxon>NPAAA clade</taxon>
        <taxon>indigoferoid/millettioid clade</taxon>
        <taxon>Phaseoleae</taxon>
        <taxon>Canavalia</taxon>
    </lineage>
</organism>
<evidence type="ECO:0000313" key="2">
    <source>
        <dbReference type="EMBL" id="KAK7359957.1"/>
    </source>
</evidence>
<proteinExistence type="predicted"/>
<protein>
    <submittedName>
        <fullName evidence="2">Uncharacterized protein</fullName>
    </submittedName>
</protein>
<evidence type="ECO:0000313" key="3">
    <source>
        <dbReference type="Proteomes" id="UP001367508"/>
    </source>
</evidence>
<reference evidence="2 3" key="1">
    <citation type="submission" date="2024-01" db="EMBL/GenBank/DDBJ databases">
        <title>The genomes of 5 underutilized Papilionoideae crops provide insights into root nodulation and disease resistanc.</title>
        <authorList>
            <person name="Jiang F."/>
        </authorList>
    </citation>
    <scope>NUCLEOTIDE SEQUENCE [LARGE SCALE GENOMIC DNA]</scope>
    <source>
        <strain evidence="2">LVBAO_FW01</strain>
        <tissue evidence="2">Leaves</tissue>
    </source>
</reference>
<accession>A0AAN9R5F4</accession>
<comment type="caution">
    <text evidence="2">The sequence shown here is derived from an EMBL/GenBank/DDBJ whole genome shotgun (WGS) entry which is preliminary data.</text>
</comment>
<dbReference type="EMBL" id="JAYMYQ010000001">
    <property type="protein sequence ID" value="KAK7359957.1"/>
    <property type="molecule type" value="Genomic_DNA"/>
</dbReference>
<name>A0AAN9R5F4_CANGL</name>
<sequence>MVNFEGGQTHAWVNVSMIGLLDGRRALEASDPTHIPSKESIAKYEYGRGDFASLAKSNERRAIHGTHSAILRNHTTSPSNASSMGRWPSSTLKAFVHHNTAIPPSFGRQATWLTYGSHL</sequence>
<dbReference type="AlphaFoldDB" id="A0AAN9R5F4"/>
<evidence type="ECO:0000256" key="1">
    <source>
        <dbReference type="SAM" id="MobiDB-lite"/>
    </source>
</evidence>
<keyword evidence="3" id="KW-1185">Reference proteome</keyword>